<dbReference type="Proteomes" id="UP000652430">
    <property type="component" value="Unassembled WGS sequence"/>
</dbReference>
<dbReference type="EMBL" id="BNAQ01000009">
    <property type="protein sequence ID" value="GHH25254.1"/>
    <property type="molecule type" value="Genomic_DNA"/>
</dbReference>
<dbReference type="RefSeq" id="WP_189677614.1">
    <property type="nucleotide sequence ID" value="NZ_BNAQ01000009.1"/>
</dbReference>
<proteinExistence type="predicted"/>
<keyword evidence="4" id="KW-1185">Reference proteome</keyword>
<dbReference type="SUPFAM" id="SSF51197">
    <property type="entry name" value="Clavaminate synthase-like"/>
    <property type="match status" value="1"/>
</dbReference>
<reference evidence="4" key="1">
    <citation type="journal article" date="2019" name="Int. J. Syst. Evol. Microbiol.">
        <title>The Global Catalogue of Microorganisms (GCM) 10K type strain sequencing project: providing services to taxonomists for standard genome sequencing and annotation.</title>
        <authorList>
            <consortium name="The Broad Institute Genomics Platform"/>
            <consortium name="The Broad Institute Genome Sequencing Center for Infectious Disease"/>
            <person name="Wu L."/>
            <person name="Ma J."/>
        </authorList>
    </citation>
    <scope>NUCLEOTIDE SEQUENCE [LARGE SCALE GENOMIC DNA]</scope>
    <source>
        <strain evidence="4">CGMCC 1.8957</strain>
    </source>
</reference>
<organism evidence="3 4">
    <name type="scientific">Sphingomonas glacialis</name>
    <dbReference type="NCBI Taxonomy" id="658225"/>
    <lineage>
        <taxon>Bacteria</taxon>
        <taxon>Pseudomonadati</taxon>
        <taxon>Pseudomonadota</taxon>
        <taxon>Alphaproteobacteria</taxon>
        <taxon>Sphingomonadales</taxon>
        <taxon>Sphingomonadaceae</taxon>
        <taxon>Sphingomonas</taxon>
    </lineage>
</organism>
<name>A0ABQ3M2F4_9SPHN</name>
<evidence type="ECO:0000313" key="4">
    <source>
        <dbReference type="Proteomes" id="UP000652430"/>
    </source>
</evidence>
<evidence type="ECO:0000256" key="1">
    <source>
        <dbReference type="SAM" id="MobiDB-lite"/>
    </source>
</evidence>
<sequence>MTAPAASTPTTPYKSTPVFDETTLPAGLRREHRTKASAWGVIRVLEGRLRYRVLDPSSEVILEPGHPGLILPEQPHFVEPLGPVRMQVEFYDHLPDL</sequence>
<gene>
    <name evidence="3" type="ORF">GCM10008023_38400</name>
</gene>
<evidence type="ECO:0000259" key="2">
    <source>
        <dbReference type="Pfam" id="PF09313"/>
    </source>
</evidence>
<evidence type="ECO:0000313" key="3">
    <source>
        <dbReference type="EMBL" id="GHH25254.1"/>
    </source>
</evidence>
<feature type="region of interest" description="Disordered" evidence="1">
    <location>
        <begin position="1"/>
        <end position="27"/>
    </location>
</feature>
<dbReference type="InterPro" id="IPR014710">
    <property type="entry name" value="RmlC-like_jellyroll"/>
</dbReference>
<accession>A0ABQ3M2F4</accession>
<feature type="domain" description="TehB/YeaR-like" evidence="2">
    <location>
        <begin position="14"/>
        <end position="88"/>
    </location>
</feature>
<dbReference type="Pfam" id="PF09313">
    <property type="entry name" value="TehB-like"/>
    <property type="match status" value="1"/>
</dbReference>
<dbReference type="InterPro" id="IPR015392">
    <property type="entry name" value="TehB/YeaR-like_dom"/>
</dbReference>
<comment type="caution">
    <text evidence="3">The sequence shown here is derived from an EMBL/GenBank/DDBJ whole genome shotgun (WGS) entry which is preliminary data.</text>
</comment>
<feature type="compositionally biased region" description="Low complexity" evidence="1">
    <location>
        <begin position="1"/>
        <end position="17"/>
    </location>
</feature>
<dbReference type="Gene3D" id="2.60.120.10">
    <property type="entry name" value="Jelly Rolls"/>
    <property type="match status" value="1"/>
</dbReference>
<protein>
    <recommendedName>
        <fullName evidence="2">TehB/YeaR-like domain-containing protein</fullName>
    </recommendedName>
</protein>